<reference evidence="5" key="2">
    <citation type="submission" date="2021-03" db="UniProtKB">
        <authorList>
            <consortium name="EnsemblPlants"/>
        </authorList>
    </citation>
    <scope>IDENTIFICATION</scope>
</reference>
<reference evidence="5" key="1">
    <citation type="submission" date="2018-11" db="EMBL/GenBank/DDBJ databases">
        <authorList>
            <person name="Grassa J C."/>
        </authorList>
    </citation>
    <scope>NUCLEOTIDE SEQUENCE [LARGE SCALE GENOMIC DNA]</scope>
</reference>
<dbReference type="OMA" id="CQGVKLY"/>
<evidence type="ECO:0000313" key="6">
    <source>
        <dbReference type="Proteomes" id="UP000596661"/>
    </source>
</evidence>
<keyword evidence="2 3" id="KW-0694">RNA-binding</keyword>
<dbReference type="EMBL" id="UZAU01000238">
    <property type="status" value="NOT_ANNOTATED_CDS"/>
    <property type="molecule type" value="Genomic_DNA"/>
</dbReference>
<keyword evidence="1" id="KW-0677">Repeat</keyword>
<dbReference type="InterPro" id="IPR000504">
    <property type="entry name" value="RRM_dom"/>
</dbReference>
<feature type="domain" description="RRM" evidence="4">
    <location>
        <begin position="304"/>
        <end position="381"/>
    </location>
</feature>
<name>A0A803NZ98_CANSA</name>
<evidence type="ECO:0000313" key="5">
    <source>
        <dbReference type="EnsemblPlants" id="cds.evm.model.02.2913"/>
    </source>
</evidence>
<evidence type="ECO:0000259" key="4">
    <source>
        <dbReference type="PROSITE" id="PS50102"/>
    </source>
</evidence>
<dbReference type="AlphaFoldDB" id="A0A803NZ98"/>
<dbReference type="PROSITE" id="PS50102">
    <property type="entry name" value="RRM"/>
    <property type="match status" value="4"/>
</dbReference>
<dbReference type="GO" id="GO:0003723">
    <property type="term" value="F:RNA binding"/>
    <property type="evidence" value="ECO:0007669"/>
    <property type="project" value="UniProtKB-UniRule"/>
</dbReference>
<dbReference type="Proteomes" id="UP000596661">
    <property type="component" value="Chromosome 2"/>
</dbReference>
<evidence type="ECO:0000256" key="2">
    <source>
        <dbReference type="ARBA" id="ARBA00022884"/>
    </source>
</evidence>
<evidence type="ECO:0000256" key="3">
    <source>
        <dbReference type="PROSITE-ProRule" id="PRU00176"/>
    </source>
</evidence>
<dbReference type="SMART" id="SM00361">
    <property type="entry name" value="RRM_1"/>
    <property type="match status" value="3"/>
</dbReference>
<evidence type="ECO:0000256" key="1">
    <source>
        <dbReference type="ARBA" id="ARBA00022737"/>
    </source>
</evidence>
<dbReference type="PANTHER" id="PTHR24012">
    <property type="entry name" value="RNA BINDING PROTEIN"/>
    <property type="match status" value="1"/>
</dbReference>
<sequence>MVAEVGAPSRTRRPPETTVFPVSEANLHKKSLYVGDLDPTAEETDLIETFRFMGPLASVRLCRDFFTGKSLCYAYVNFFSHSHASKALDCLNHTELKGKPMRIMWSQRNPLPRKTGIGNIFVKNLDRSITSADLEEMFCKYGNIQSCKVAEANGISKGFGFVQFDSEDSAKAAVGDLHSTKIEGKKLYVTKFVKKSERTATNEEETSFTNLFVKNIDKDISVDFLRAKFSQFGKVSNVVILKDYEGNSRGMGFVKFESPEDAMIAVERLNGSLLGSRHMYVERARKKPTMAGNKMLNSQLEKASNLHVTNLDILVDDNKLRKHFSCCGNITSVRVMRDENGVSKGFGFVRFSTHEEAKNALKTLDGTVLEQKSLRVTFAWQKDYHRKESQLHYPQQSLDIPNWDNASCSIPFVPYNFNPSPSLHSPLPYQPYEYLNIGNDVGHVQYPYLLQNYLQQFSTCAICLKNNFVMTGSNKANAAAAPPEFPTQFLCSHRHLSYGSQGDKKGSRTYMDARTLRII</sequence>
<dbReference type="Gene3D" id="3.30.70.330">
    <property type="match status" value="4"/>
</dbReference>
<feature type="domain" description="RRM" evidence="4">
    <location>
        <begin position="209"/>
        <end position="286"/>
    </location>
</feature>
<dbReference type="SMART" id="SM00360">
    <property type="entry name" value="RRM"/>
    <property type="match status" value="4"/>
</dbReference>
<proteinExistence type="predicted"/>
<dbReference type="InterPro" id="IPR035979">
    <property type="entry name" value="RBD_domain_sf"/>
</dbReference>
<dbReference type="SUPFAM" id="SSF54928">
    <property type="entry name" value="RNA-binding domain, RBD"/>
    <property type="match status" value="2"/>
</dbReference>
<organism evidence="5 6">
    <name type="scientific">Cannabis sativa</name>
    <name type="common">Hemp</name>
    <name type="synonym">Marijuana</name>
    <dbReference type="NCBI Taxonomy" id="3483"/>
    <lineage>
        <taxon>Eukaryota</taxon>
        <taxon>Viridiplantae</taxon>
        <taxon>Streptophyta</taxon>
        <taxon>Embryophyta</taxon>
        <taxon>Tracheophyta</taxon>
        <taxon>Spermatophyta</taxon>
        <taxon>Magnoliopsida</taxon>
        <taxon>eudicotyledons</taxon>
        <taxon>Gunneridae</taxon>
        <taxon>Pentapetalae</taxon>
        <taxon>rosids</taxon>
        <taxon>fabids</taxon>
        <taxon>Rosales</taxon>
        <taxon>Cannabaceae</taxon>
        <taxon>Cannabis</taxon>
    </lineage>
</organism>
<feature type="domain" description="RRM" evidence="4">
    <location>
        <begin position="118"/>
        <end position="194"/>
    </location>
</feature>
<dbReference type="InterPro" id="IPR003954">
    <property type="entry name" value="RRM_euk-type"/>
</dbReference>
<protein>
    <recommendedName>
        <fullName evidence="4">RRM domain-containing protein</fullName>
    </recommendedName>
</protein>
<dbReference type="Pfam" id="PF00076">
    <property type="entry name" value="RRM_1"/>
    <property type="match status" value="4"/>
</dbReference>
<dbReference type="Gramene" id="evm.model.02.2913">
    <property type="protein sequence ID" value="cds.evm.model.02.2913"/>
    <property type="gene ID" value="evm.TU.02.2913"/>
</dbReference>
<dbReference type="InterPro" id="IPR012677">
    <property type="entry name" value="Nucleotide-bd_a/b_plait_sf"/>
</dbReference>
<feature type="domain" description="RRM" evidence="4">
    <location>
        <begin position="30"/>
        <end position="108"/>
    </location>
</feature>
<accession>A0A803NZ98</accession>
<keyword evidence="6" id="KW-1185">Reference proteome</keyword>
<dbReference type="EnsemblPlants" id="evm.model.02.2913">
    <property type="protein sequence ID" value="cds.evm.model.02.2913"/>
    <property type="gene ID" value="evm.TU.02.2913"/>
</dbReference>